<dbReference type="InterPro" id="IPR036388">
    <property type="entry name" value="WH-like_DNA-bd_sf"/>
</dbReference>
<comment type="similarity">
    <text evidence="1">Belongs to the LysR transcriptional regulatory family.</text>
</comment>
<evidence type="ECO:0000256" key="4">
    <source>
        <dbReference type="ARBA" id="ARBA00023163"/>
    </source>
</evidence>
<accession>A0ABP9S4A2</accession>
<reference evidence="7" key="1">
    <citation type="journal article" date="2019" name="Int. J. Syst. Evol. Microbiol.">
        <title>The Global Catalogue of Microorganisms (GCM) 10K type strain sequencing project: providing services to taxonomists for standard genome sequencing and annotation.</title>
        <authorList>
            <consortium name="The Broad Institute Genomics Platform"/>
            <consortium name="The Broad Institute Genome Sequencing Center for Infectious Disease"/>
            <person name="Wu L."/>
            <person name="Ma J."/>
        </authorList>
    </citation>
    <scope>NUCLEOTIDE SEQUENCE [LARGE SCALE GENOMIC DNA]</scope>
    <source>
        <strain evidence="7">JCM 18720</strain>
    </source>
</reference>
<evidence type="ECO:0000256" key="1">
    <source>
        <dbReference type="ARBA" id="ARBA00009437"/>
    </source>
</evidence>
<keyword evidence="3" id="KW-0238">DNA-binding</keyword>
<evidence type="ECO:0000259" key="5">
    <source>
        <dbReference type="PROSITE" id="PS50931"/>
    </source>
</evidence>
<organism evidence="6 7">
    <name type="scientific">Ferrimonas gelatinilytica</name>
    <dbReference type="NCBI Taxonomy" id="1255257"/>
    <lineage>
        <taxon>Bacteria</taxon>
        <taxon>Pseudomonadati</taxon>
        <taxon>Pseudomonadota</taxon>
        <taxon>Gammaproteobacteria</taxon>
        <taxon>Alteromonadales</taxon>
        <taxon>Ferrimonadaceae</taxon>
        <taxon>Ferrimonas</taxon>
    </lineage>
</organism>
<protein>
    <submittedName>
        <fullName evidence="6">LysR family transcriptional regulator</fullName>
    </submittedName>
</protein>
<evidence type="ECO:0000313" key="6">
    <source>
        <dbReference type="EMBL" id="GAA5191184.1"/>
    </source>
</evidence>
<dbReference type="Gene3D" id="3.40.190.10">
    <property type="entry name" value="Periplasmic binding protein-like II"/>
    <property type="match status" value="2"/>
</dbReference>
<evidence type="ECO:0000256" key="3">
    <source>
        <dbReference type="ARBA" id="ARBA00023125"/>
    </source>
</evidence>
<dbReference type="PROSITE" id="PS50931">
    <property type="entry name" value="HTH_LYSR"/>
    <property type="match status" value="1"/>
</dbReference>
<dbReference type="Proteomes" id="UP001501600">
    <property type="component" value="Unassembled WGS sequence"/>
</dbReference>
<dbReference type="SUPFAM" id="SSF53850">
    <property type="entry name" value="Periplasmic binding protein-like II"/>
    <property type="match status" value="1"/>
</dbReference>
<dbReference type="PANTHER" id="PTHR30126:SF99">
    <property type="entry name" value="TRANSCRIPTIONAL REGULATOR LYSR FAMILY"/>
    <property type="match status" value="1"/>
</dbReference>
<dbReference type="PRINTS" id="PR00039">
    <property type="entry name" value="HTHLYSR"/>
</dbReference>
<dbReference type="InterPro" id="IPR000847">
    <property type="entry name" value="LysR_HTH_N"/>
</dbReference>
<dbReference type="Pfam" id="PF03466">
    <property type="entry name" value="LysR_substrate"/>
    <property type="match status" value="1"/>
</dbReference>
<dbReference type="Pfam" id="PF00126">
    <property type="entry name" value="HTH_1"/>
    <property type="match status" value="1"/>
</dbReference>
<dbReference type="PANTHER" id="PTHR30126">
    <property type="entry name" value="HTH-TYPE TRANSCRIPTIONAL REGULATOR"/>
    <property type="match status" value="1"/>
</dbReference>
<keyword evidence="7" id="KW-1185">Reference proteome</keyword>
<dbReference type="EMBL" id="BAABLF010000009">
    <property type="protein sequence ID" value="GAA5191184.1"/>
    <property type="molecule type" value="Genomic_DNA"/>
</dbReference>
<dbReference type="RefSeq" id="WP_345316683.1">
    <property type="nucleotide sequence ID" value="NZ_BAABLF010000009.1"/>
</dbReference>
<keyword evidence="4" id="KW-0804">Transcription</keyword>
<comment type="caution">
    <text evidence="6">The sequence shown here is derived from an EMBL/GenBank/DDBJ whole genome shotgun (WGS) entry which is preliminary data.</text>
</comment>
<evidence type="ECO:0000256" key="2">
    <source>
        <dbReference type="ARBA" id="ARBA00023015"/>
    </source>
</evidence>
<dbReference type="InterPro" id="IPR036390">
    <property type="entry name" value="WH_DNA-bd_sf"/>
</dbReference>
<dbReference type="InterPro" id="IPR005119">
    <property type="entry name" value="LysR_subst-bd"/>
</dbReference>
<keyword evidence="2" id="KW-0805">Transcription regulation</keyword>
<evidence type="ECO:0000313" key="7">
    <source>
        <dbReference type="Proteomes" id="UP001501600"/>
    </source>
</evidence>
<feature type="domain" description="HTH lysR-type" evidence="5">
    <location>
        <begin position="2"/>
        <end position="59"/>
    </location>
</feature>
<dbReference type="Gene3D" id="1.10.10.10">
    <property type="entry name" value="Winged helix-like DNA-binding domain superfamily/Winged helix DNA-binding domain"/>
    <property type="match status" value="1"/>
</dbReference>
<dbReference type="SUPFAM" id="SSF46785">
    <property type="entry name" value="Winged helix' DNA-binding domain"/>
    <property type="match status" value="1"/>
</dbReference>
<name>A0ABP9S4A2_9GAMM</name>
<sequence length="294" mass="33137">MVNLGWLQTFCTLVETGHFTRTAEKLAMTQPGVSQQIRKLERHFGQNLLQREGKGFTLTEAGERVYQQAQQTLFQLDALEQGLKRDSDIEGRCRLASPGSLGLRLYPGLLDLQVAHPGLCIEYAFAPNHSIETQLAGRQLDLGLITRPAQLPELASRPFAEEPLYLVTPADLERPDWLTLMDLGYIDHPDGAHHASLLLSDNFPEFEQVSQLPRRGFSNQIGLILEPVARGLGFTVLPAYAVAAFAHQEGIRHHRLTNPVSETIYLVQRRHQRLPKRFDRIINTMTQLLGDHIQ</sequence>
<gene>
    <name evidence="6" type="ORF">GCM10025772_17500</name>
</gene>
<dbReference type="CDD" id="cd05466">
    <property type="entry name" value="PBP2_LTTR_substrate"/>
    <property type="match status" value="1"/>
</dbReference>
<proteinExistence type="inferred from homology"/>